<evidence type="ECO:0000313" key="8">
    <source>
        <dbReference type="EMBL" id="OUO57254.1"/>
    </source>
</evidence>
<reference evidence="9" key="1">
    <citation type="submission" date="2017-04" db="EMBL/GenBank/DDBJ databases">
        <title>Function of individual gut microbiota members based on whole genome sequencing of pure cultures obtained from chicken caecum.</title>
        <authorList>
            <person name="Medvecky M."/>
            <person name="Cejkova D."/>
            <person name="Polansky O."/>
            <person name="Karasova D."/>
            <person name="Kubasova T."/>
            <person name="Cizek A."/>
            <person name="Rychlik I."/>
        </authorList>
    </citation>
    <scope>NUCLEOTIDE SEQUENCE [LARGE SCALE GENOMIC DNA]</scope>
    <source>
        <strain evidence="9">An273</strain>
    </source>
</reference>
<comment type="similarity">
    <text evidence="1 5 6">Belongs to the bacterial ribosomal protein bL19 family.</text>
</comment>
<dbReference type="Proteomes" id="UP000196368">
    <property type="component" value="Unassembled WGS sequence"/>
</dbReference>
<dbReference type="InterPro" id="IPR008991">
    <property type="entry name" value="Translation_prot_SH3-like_sf"/>
</dbReference>
<organism evidence="8 9">
    <name type="scientific">Candidatus Avelusimicrobium gallicola</name>
    <dbReference type="NCBI Taxonomy" id="2562704"/>
    <lineage>
        <taxon>Bacteria</taxon>
        <taxon>Pseudomonadati</taxon>
        <taxon>Elusimicrobiota</taxon>
        <taxon>Elusimicrobia</taxon>
        <taxon>Elusimicrobiales</taxon>
        <taxon>Elusimicrobiaceae</taxon>
        <taxon>Candidatus Avelusimicrobium</taxon>
    </lineage>
</organism>
<dbReference type="AlphaFoldDB" id="A0A1Y4DDQ6"/>
<feature type="region of interest" description="Disordered" evidence="7">
    <location>
        <begin position="114"/>
        <end position="133"/>
    </location>
</feature>
<keyword evidence="9" id="KW-1185">Reference proteome</keyword>
<dbReference type="SUPFAM" id="SSF50104">
    <property type="entry name" value="Translation proteins SH3-like domain"/>
    <property type="match status" value="1"/>
</dbReference>
<dbReference type="HAMAP" id="MF_00402">
    <property type="entry name" value="Ribosomal_bL19"/>
    <property type="match status" value="1"/>
</dbReference>
<comment type="function">
    <text evidence="5 6">This protein is located at the 30S-50S ribosomal subunit interface and may play a role in the structure and function of the aminoacyl-tRNA binding site.</text>
</comment>
<dbReference type="InterPro" id="IPR001857">
    <property type="entry name" value="Ribosomal_bL19"/>
</dbReference>
<sequence length="133" mass="14589">MNINEIKHNLKTNIPVFKAGDTVRVKVKVVEGDNERLQAFDGVVIARRGSGISETFTVRKISFGVGVERIFPIHSPRVDSIEVLKVGKVRRAKLNYLTKLSGKAARLQELKKVVPSTGEAEAPAAEPAKEEAK</sequence>
<dbReference type="EMBL" id="NFJD01000001">
    <property type="protein sequence ID" value="OUO57254.1"/>
    <property type="molecule type" value="Genomic_DNA"/>
</dbReference>
<evidence type="ECO:0000256" key="2">
    <source>
        <dbReference type="ARBA" id="ARBA00022980"/>
    </source>
</evidence>
<evidence type="ECO:0000256" key="4">
    <source>
        <dbReference type="ARBA" id="ARBA00035171"/>
    </source>
</evidence>
<keyword evidence="3 5" id="KW-0687">Ribonucleoprotein</keyword>
<dbReference type="PANTHER" id="PTHR15680">
    <property type="entry name" value="RIBOSOMAL PROTEIN L19"/>
    <property type="match status" value="1"/>
</dbReference>
<accession>A0A1Y4DDQ6</accession>
<comment type="caution">
    <text evidence="8">The sequence shown here is derived from an EMBL/GenBank/DDBJ whole genome shotgun (WGS) entry which is preliminary data.</text>
</comment>
<evidence type="ECO:0000256" key="6">
    <source>
        <dbReference type="RuleBase" id="RU000559"/>
    </source>
</evidence>
<name>A0A1Y4DDQ6_9BACT</name>
<dbReference type="Gene3D" id="2.30.30.790">
    <property type="match status" value="1"/>
</dbReference>
<proteinExistence type="inferred from homology"/>
<dbReference type="PANTHER" id="PTHR15680:SF9">
    <property type="entry name" value="LARGE RIBOSOMAL SUBUNIT PROTEIN BL19M"/>
    <property type="match status" value="1"/>
</dbReference>
<dbReference type="Pfam" id="PF01245">
    <property type="entry name" value="Ribosomal_L19"/>
    <property type="match status" value="1"/>
</dbReference>
<dbReference type="PIRSF" id="PIRSF002191">
    <property type="entry name" value="Ribosomal_L19"/>
    <property type="match status" value="1"/>
</dbReference>
<evidence type="ECO:0000256" key="3">
    <source>
        <dbReference type="ARBA" id="ARBA00023274"/>
    </source>
</evidence>
<dbReference type="InterPro" id="IPR038657">
    <property type="entry name" value="Ribosomal_bL19_sf"/>
</dbReference>
<dbReference type="OrthoDB" id="9803541at2"/>
<evidence type="ECO:0000256" key="5">
    <source>
        <dbReference type="HAMAP-Rule" id="MF_00402"/>
    </source>
</evidence>
<dbReference type="GO" id="GO:0003735">
    <property type="term" value="F:structural constituent of ribosome"/>
    <property type="evidence" value="ECO:0007669"/>
    <property type="project" value="InterPro"/>
</dbReference>
<evidence type="ECO:0000313" key="9">
    <source>
        <dbReference type="Proteomes" id="UP000196368"/>
    </source>
</evidence>
<gene>
    <name evidence="5" type="primary">rplS</name>
    <name evidence="8" type="ORF">B5F75_00290</name>
</gene>
<evidence type="ECO:0000256" key="1">
    <source>
        <dbReference type="ARBA" id="ARBA00005781"/>
    </source>
</evidence>
<dbReference type="NCBIfam" id="TIGR01024">
    <property type="entry name" value="rplS_bact"/>
    <property type="match status" value="1"/>
</dbReference>
<dbReference type="FunFam" id="2.30.30.790:FF:000001">
    <property type="entry name" value="50S ribosomal protein L19"/>
    <property type="match status" value="1"/>
</dbReference>
<protein>
    <recommendedName>
        <fullName evidence="4 5">Large ribosomal subunit protein bL19</fullName>
    </recommendedName>
</protein>
<dbReference type="PRINTS" id="PR00061">
    <property type="entry name" value="RIBOSOMALL19"/>
</dbReference>
<evidence type="ECO:0000256" key="7">
    <source>
        <dbReference type="SAM" id="MobiDB-lite"/>
    </source>
</evidence>
<keyword evidence="2 5" id="KW-0689">Ribosomal protein</keyword>
<dbReference type="GO" id="GO:0006412">
    <property type="term" value="P:translation"/>
    <property type="evidence" value="ECO:0007669"/>
    <property type="project" value="UniProtKB-UniRule"/>
</dbReference>
<dbReference type="GO" id="GO:0022625">
    <property type="term" value="C:cytosolic large ribosomal subunit"/>
    <property type="evidence" value="ECO:0007669"/>
    <property type="project" value="TreeGrafter"/>
</dbReference>